<dbReference type="PANTHER" id="PTHR13269">
    <property type="entry name" value="NUCLEOPORIN NDC1"/>
    <property type="match status" value="1"/>
</dbReference>
<evidence type="ECO:0000256" key="4">
    <source>
        <dbReference type="ARBA" id="ARBA00022448"/>
    </source>
</evidence>
<dbReference type="PANTHER" id="PTHR13269:SF6">
    <property type="entry name" value="NUCLEOPORIN NDC1"/>
    <property type="match status" value="1"/>
</dbReference>
<dbReference type="Pfam" id="PF09531">
    <property type="entry name" value="Ndc1_Nup"/>
    <property type="match status" value="1"/>
</dbReference>
<organism evidence="13 14">
    <name type="scientific">Dimorphilus gyrociliatus</name>
    <dbReference type="NCBI Taxonomy" id="2664684"/>
    <lineage>
        <taxon>Eukaryota</taxon>
        <taxon>Metazoa</taxon>
        <taxon>Spiralia</taxon>
        <taxon>Lophotrochozoa</taxon>
        <taxon>Annelida</taxon>
        <taxon>Polychaeta</taxon>
        <taxon>Polychaeta incertae sedis</taxon>
        <taxon>Dinophilidae</taxon>
        <taxon>Dimorphilus</taxon>
    </lineage>
</organism>
<evidence type="ECO:0000256" key="10">
    <source>
        <dbReference type="ARBA" id="ARBA00023132"/>
    </source>
</evidence>
<dbReference type="GO" id="GO:0070762">
    <property type="term" value="C:nuclear pore transmembrane ring"/>
    <property type="evidence" value="ECO:0007669"/>
    <property type="project" value="TreeGrafter"/>
</dbReference>
<dbReference type="EMBL" id="CAJFCJ010000005">
    <property type="protein sequence ID" value="CAD5115065.1"/>
    <property type="molecule type" value="Genomic_DNA"/>
</dbReference>
<evidence type="ECO:0000256" key="8">
    <source>
        <dbReference type="ARBA" id="ARBA00022989"/>
    </source>
</evidence>
<dbReference type="InterPro" id="IPR019049">
    <property type="entry name" value="Nucleoporin_prot_Ndc1/Nup"/>
</dbReference>
<dbReference type="GO" id="GO:0030674">
    <property type="term" value="F:protein-macromolecule adaptor activity"/>
    <property type="evidence" value="ECO:0007669"/>
    <property type="project" value="TreeGrafter"/>
</dbReference>
<name>A0A7I8VGD8_9ANNE</name>
<gene>
    <name evidence="13" type="ORF">DGYR_LOCUS3841</name>
</gene>
<evidence type="ECO:0000256" key="1">
    <source>
        <dbReference type="ARBA" id="ARBA00004232"/>
    </source>
</evidence>
<evidence type="ECO:0000256" key="11">
    <source>
        <dbReference type="ARBA" id="ARBA00023136"/>
    </source>
</evidence>
<proteinExistence type="inferred from homology"/>
<keyword evidence="7" id="KW-0653">Protein transport</keyword>
<dbReference type="GO" id="GO:0015031">
    <property type="term" value="P:protein transport"/>
    <property type="evidence" value="ECO:0007669"/>
    <property type="project" value="UniProtKB-KW"/>
</dbReference>
<dbReference type="GO" id="GO:0031965">
    <property type="term" value="C:nuclear membrane"/>
    <property type="evidence" value="ECO:0007669"/>
    <property type="project" value="UniProtKB-SubCell"/>
</dbReference>
<sequence length="239" mass="27801">MESHDFVKNLIETPGLGRNLFLIYLRKHCQNDSNVRKKIYNLLPHHGYSAICNIIFESSLRSLSEFIVKLDNNDNNAEATTTVKTNGKEKKTFLIKQKNQLKKWPIIQYFTKYRKLNSLKSECQNCVQFVGILVNLIYFSYEEDQYGVVRARLSDSMNCFIKLSNSLDNYKLSLNTSRINLIGYELLDSPDLTSVLNSCKFSIQSGIYRIAEKFGKRLKDIEVKDETRRRLQLYAEGKI</sequence>
<keyword evidence="8" id="KW-1133">Transmembrane helix</keyword>
<dbReference type="AlphaFoldDB" id="A0A7I8VGD8"/>
<evidence type="ECO:0000256" key="2">
    <source>
        <dbReference type="ARBA" id="ARBA00004567"/>
    </source>
</evidence>
<evidence type="ECO:0000256" key="3">
    <source>
        <dbReference type="ARBA" id="ARBA00005760"/>
    </source>
</evidence>
<evidence type="ECO:0000313" key="14">
    <source>
        <dbReference type="Proteomes" id="UP000549394"/>
    </source>
</evidence>
<dbReference type="GO" id="GO:0006999">
    <property type="term" value="P:nuclear pore organization"/>
    <property type="evidence" value="ECO:0007669"/>
    <property type="project" value="TreeGrafter"/>
</dbReference>
<evidence type="ECO:0000256" key="6">
    <source>
        <dbReference type="ARBA" id="ARBA00022816"/>
    </source>
</evidence>
<comment type="similarity">
    <text evidence="3">Belongs to the NDC1 family.</text>
</comment>
<evidence type="ECO:0000256" key="5">
    <source>
        <dbReference type="ARBA" id="ARBA00022692"/>
    </source>
</evidence>
<keyword evidence="6" id="KW-0509">mRNA transport</keyword>
<comment type="subcellular location">
    <subcellularLocation>
        <location evidence="1">Nucleus membrane</location>
        <topology evidence="1">Multi-pass membrane protein</topology>
    </subcellularLocation>
    <subcellularLocation>
        <location evidence="2">Nucleus</location>
        <location evidence="2">Nuclear pore complex</location>
    </subcellularLocation>
</comment>
<reference evidence="13 14" key="1">
    <citation type="submission" date="2020-08" db="EMBL/GenBank/DDBJ databases">
        <authorList>
            <person name="Hejnol A."/>
        </authorList>
    </citation>
    <scope>NUCLEOTIDE SEQUENCE [LARGE SCALE GENOMIC DNA]</scope>
</reference>
<evidence type="ECO:0000256" key="7">
    <source>
        <dbReference type="ARBA" id="ARBA00022927"/>
    </source>
</evidence>
<accession>A0A7I8VGD8</accession>
<keyword evidence="11" id="KW-0472">Membrane</keyword>
<evidence type="ECO:0000256" key="12">
    <source>
        <dbReference type="ARBA" id="ARBA00023242"/>
    </source>
</evidence>
<keyword evidence="5" id="KW-0812">Transmembrane</keyword>
<evidence type="ECO:0000313" key="13">
    <source>
        <dbReference type="EMBL" id="CAD5115065.1"/>
    </source>
</evidence>
<keyword evidence="9" id="KW-0811">Translocation</keyword>
<keyword evidence="12" id="KW-0539">Nucleus</keyword>
<evidence type="ECO:0000256" key="9">
    <source>
        <dbReference type="ARBA" id="ARBA00023010"/>
    </source>
</evidence>
<keyword evidence="14" id="KW-1185">Reference proteome</keyword>
<keyword evidence="10" id="KW-0906">Nuclear pore complex</keyword>
<comment type="caution">
    <text evidence="13">The sequence shown here is derived from an EMBL/GenBank/DDBJ whole genome shotgun (WGS) entry which is preliminary data.</text>
</comment>
<dbReference type="GO" id="GO:0051028">
    <property type="term" value="P:mRNA transport"/>
    <property type="evidence" value="ECO:0007669"/>
    <property type="project" value="UniProtKB-KW"/>
</dbReference>
<protein>
    <submittedName>
        <fullName evidence="13">Uncharacterized protein</fullName>
    </submittedName>
</protein>
<dbReference type="Proteomes" id="UP000549394">
    <property type="component" value="Unassembled WGS sequence"/>
</dbReference>
<keyword evidence="4" id="KW-0813">Transport</keyword>